<keyword evidence="13" id="KW-1185">Reference proteome</keyword>
<accession>A0ABU2RR22</accession>
<dbReference type="SUPFAM" id="SSF47240">
    <property type="entry name" value="Ferritin-like"/>
    <property type="match status" value="1"/>
</dbReference>
<organism evidence="12 13">
    <name type="scientific">Streptomyces salyersiae</name>
    <dbReference type="NCBI Taxonomy" id="3075530"/>
    <lineage>
        <taxon>Bacteria</taxon>
        <taxon>Bacillati</taxon>
        <taxon>Actinomycetota</taxon>
        <taxon>Actinomycetes</taxon>
        <taxon>Kitasatosporales</taxon>
        <taxon>Streptomycetaceae</taxon>
        <taxon>Streptomyces</taxon>
    </lineage>
</organism>
<keyword evidence="5" id="KW-0479">Metal-binding</keyword>
<keyword evidence="8" id="KW-0408">Iron</keyword>
<evidence type="ECO:0000256" key="11">
    <source>
        <dbReference type="SAM" id="MobiDB-lite"/>
    </source>
</evidence>
<evidence type="ECO:0000256" key="4">
    <source>
        <dbReference type="ARBA" id="ARBA00022516"/>
    </source>
</evidence>
<keyword evidence="6" id="KW-0276">Fatty acid metabolism</keyword>
<name>A0ABU2RR22_9ACTN</name>
<evidence type="ECO:0000256" key="1">
    <source>
        <dbReference type="ARBA" id="ARBA00001954"/>
    </source>
</evidence>
<proteinExistence type="inferred from homology"/>
<dbReference type="PIRSF" id="PIRSF000346">
    <property type="entry name" value="Dlt9_acylACP_des"/>
    <property type="match status" value="1"/>
</dbReference>
<dbReference type="CDD" id="cd01050">
    <property type="entry name" value="Acyl_ACP_Desat"/>
    <property type="match status" value="1"/>
</dbReference>
<evidence type="ECO:0000256" key="8">
    <source>
        <dbReference type="ARBA" id="ARBA00023004"/>
    </source>
</evidence>
<evidence type="ECO:0000256" key="7">
    <source>
        <dbReference type="ARBA" id="ARBA00023002"/>
    </source>
</evidence>
<evidence type="ECO:0000256" key="10">
    <source>
        <dbReference type="ARBA" id="ARBA00023160"/>
    </source>
</evidence>
<dbReference type="Gene3D" id="1.10.620.20">
    <property type="entry name" value="Ribonucleotide Reductase, subunit A"/>
    <property type="match status" value="1"/>
</dbReference>
<evidence type="ECO:0000313" key="13">
    <source>
        <dbReference type="Proteomes" id="UP001183777"/>
    </source>
</evidence>
<keyword evidence="9" id="KW-0443">Lipid metabolism</keyword>
<evidence type="ECO:0000256" key="9">
    <source>
        <dbReference type="ARBA" id="ARBA00023098"/>
    </source>
</evidence>
<evidence type="ECO:0000256" key="3">
    <source>
        <dbReference type="ARBA" id="ARBA00011738"/>
    </source>
</evidence>
<sequence>MATKGNAPTDAHRSEAAGTDLLRQLEPAVVRLMDRHLAAARDWLPHTYVPWSRAEDFDGPLRGTPWSPEQSTLPRAVQDALVINLLTEDNLPSYHFELATRMGRDGAWGAWVHRWTAEEARHGDALRGYLHARRAVDPVALEEDRMLHVGAGYTNEQPDPLHALAYVTVQELATREAHRNTGRSCGDPVGEQLMARIAADENLHMLFYRDLYAEALVAAPDEAVHALADVVCGFEMPGTAMPAFRTRALRVAAAGIYDLDVHREHVLRPLLRVWDVMSLTGLGPRGQRAQERIAAHLDRMSATAERFRRLYQRMRSTEESLPGAGAPTGQGDHRV</sequence>
<comment type="caution">
    <text evidence="12">The sequence shown here is derived from an EMBL/GenBank/DDBJ whole genome shotgun (WGS) entry which is preliminary data.</text>
</comment>
<dbReference type="InterPro" id="IPR009078">
    <property type="entry name" value="Ferritin-like_SF"/>
</dbReference>
<comment type="subunit">
    <text evidence="3">Homodimer.</text>
</comment>
<dbReference type="InterPro" id="IPR012348">
    <property type="entry name" value="RNR-like"/>
</dbReference>
<dbReference type="Pfam" id="PF03405">
    <property type="entry name" value="FA_desaturase_2"/>
    <property type="match status" value="1"/>
</dbReference>
<evidence type="ECO:0000256" key="6">
    <source>
        <dbReference type="ARBA" id="ARBA00022832"/>
    </source>
</evidence>
<keyword evidence="7" id="KW-0560">Oxidoreductase</keyword>
<comment type="cofactor">
    <cofactor evidence="1">
        <name>Fe(2+)</name>
        <dbReference type="ChEBI" id="CHEBI:29033"/>
    </cofactor>
</comment>
<evidence type="ECO:0000256" key="2">
    <source>
        <dbReference type="ARBA" id="ARBA00008749"/>
    </source>
</evidence>
<keyword evidence="10" id="KW-0275">Fatty acid biosynthesis</keyword>
<reference evidence="13" key="1">
    <citation type="submission" date="2023-07" db="EMBL/GenBank/DDBJ databases">
        <title>30 novel species of actinomycetes from the DSMZ collection.</title>
        <authorList>
            <person name="Nouioui I."/>
        </authorList>
    </citation>
    <scope>NUCLEOTIDE SEQUENCE [LARGE SCALE GENOMIC DNA]</scope>
    <source>
        <strain evidence="13">DSM 41770</strain>
    </source>
</reference>
<gene>
    <name evidence="12" type="ORF">RM649_27145</name>
</gene>
<dbReference type="PANTHER" id="PTHR31155">
    <property type="entry name" value="ACYL- ACYL-CARRIER-PROTEIN DESATURASE-RELATED"/>
    <property type="match status" value="1"/>
</dbReference>
<protein>
    <submittedName>
        <fullName evidence="12">Acyl-ACP desaturase</fullName>
    </submittedName>
</protein>
<evidence type="ECO:0000256" key="5">
    <source>
        <dbReference type="ARBA" id="ARBA00022723"/>
    </source>
</evidence>
<dbReference type="PANTHER" id="PTHR31155:SF9">
    <property type="entry name" value="STEAROYL-[ACYL-CARRIER-PROTEIN] 9-DESATURASE 7, CHLOROPLASTIC"/>
    <property type="match status" value="1"/>
</dbReference>
<comment type="similarity">
    <text evidence="2">Belongs to the fatty acid desaturase type 2 family.</text>
</comment>
<feature type="region of interest" description="Disordered" evidence="11">
    <location>
        <begin position="315"/>
        <end position="335"/>
    </location>
</feature>
<dbReference type="InterPro" id="IPR005067">
    <property type="entry name" value="Fatty_acid_desaturase-2"/>
</dbReference>
<evidence type="ECO:0000313" key="12">
    <source>
        <dbReference type="EMBL" id="MDT0431305.1"/>
    </source>
</evidence>
<dbReference type="RefSeq" id="WP_311660481.1">
    <property type="nucleotide sequence ID" value="NZ_JAVREX010000014.1"/>
</dbReference>
<dbReference type="EMBL" id="JAVREX010000014">
    <property type="protein sequence ID" value="MDT0431305.1"/>
    <property type="molecule type" value="Genomic_DNA"/>
</dbReference>
<keyword evidence="4" id="KW-0444">Lipid biosynthesis</keyword>
<dbReference type="Proteomes" id="UP001183777">
    <property type="component" value="Unassembled WGS sequence"/>
</dbReference>